<gene>
    <name evidence="1" type="ORF">Fcan01_08702</name>
</gene>
<organism evidence="1 2">
    <name type="scientific">Folsomia candida</name>
    <name type="common">Springtail</name>
    <dbReference type="NCBI Taxonomy" id="158441"/>
    <lineage>
        <taxon>Eukaryota</taxon>
        <taxon>Metazoa</taxon>
        <taxon>Ecdysozoa</taxon>
        <taxon>Arthropoda</taxon>
        <taxon>Hexapoda</taxon>
        <taxon>Collembola</taxon>
        <taxon>Entomobryomorpha</taxon>
        <taxon>Isotomoidea</taxon>
        <taxon>Isotomidae</taxon>
        <taxon>Proisotominae</taxon>
        <taxon>Folsomia</taxon>
    </lineage>
</organism>
<accession>A0A226EDK2</accession>
<comment type="caution">
    <text evidence="1">The sequence shown here is derived from an EMBL/GenBank/DDBJ whole genome shotgun (WGS) entry which is preliminary data.</text>
</comment>
<dbReference type="AlphaFoldDB" id="A0A226EDK2"/>
<dbReference type="EMBL" id="LNIX01000004">
    <property type="protein sequence ID" value="OXA55655.1"/>
    <property type="molecule type" value="Genomic_DNA"/>
</dbReference>
<dbReference type="Proteomes" id="UP000198287">
    <property type="component" value="Unassembled WGS sequence"/>
</dbReference>
<protein>
    <submittedName>
        <fullName evidence="1">Uncharacterized protein</fullName>
    </submittedName>
</protein>
<evidence type="ECO:0000313" key="2">
    <source>
        <dbReference type="Proteomes" id="UP000198287"/>
    </source>
</evidence>
<name>A0A226EDK2_FOLCA</name>
<keyword evidence="2" id="KW-1185">Reference proteome</keyword>
<proteinExistence type="predicted"/>
<evidence type="ECO:0000313" key="1">
    <source>
        <dbReference type="EMBL" id="OXA55655.1"/>
    </source>
</evidence>
<reference evidence="1 2" key="1">
    <citation type="submission" date="2015-12" db="EMBL/GenBank/DDBJ databases">
        <title>The genome of Folsomia candida.</title>
        <authorList>
            <person name="Faddeeva A."/>
            <person name="Derks M.F."/>
            <person name="Anvar Y."/>
            <person name="Smit S."/>
            <person name="Van Straalen N."/>
            <person name="Roelofs D."/>
        </authorList>
    </citation>
    <scope>NUCLEOTIDE SEQUENCE [LARGE SCALE GENOMIC DNA]</scope>
    <source>
        <strain evidence="1 2">VU population</strain>
        <tissue evidence="1">Whole body</tissue>
    </source>
</reference>
<sequence>MASVTLAGRASGILAGRVSVTSTLASPSNRILSPVLPFCIAHSTIGSMCGNAETNIGITPKMNSCQEDLCICDKDFCNKANDMNDSSKRVVIVALLGVSYLVRRYFDSF</sequence>